<dbReference type="Proteomes" id="UP001632038">
    <property type="component" value="Unassembled WGS sequence"/>
</dbReference>
<dbReference type="AlphaFoldDB" id="A0ABD3EHT6"/>
<accession>A0ABD3EHT6</accession>
<keyword evidence="2" id="KW-1185">Reference proteome</keyword>
<evidence type="ECO:0008006" key="3">
    <source>
        <dbReference type="Google" id="ProtNLM"/>
    </source>
</evidence>
<proteinExistence type="predicted"/>
<sequence>MALIDDDLPGVNRERCIKIAIVHDIAEVLLLEI</sequence>
<protein>
    <recommendedName>
        <fullName evidence="3">HD domain-containing protein</fullName>
    </recommendedName>
</protein>
<reference evidence="2" key="1">
    <citation type="journal article" date="2024" name="IScience">
        <title>Strigolactones Initiate the Formation of Haustorium-like Structures in Castilleja.</title>
        <authorList>
            <person name="Buerger M."/>
            <person name="Peterson D."/>
            <person name="Chory J."/>
        </authorList>
    </citation>
    <scope>NUCLEOTIDE SEQUENCE [LARGE SCALE GENOMIC DNA]</scope>
</reference>
<name>A0ABD3EHT6_9LAMI</name>
<dbReference type="SUPFAM" id="SSF109604">
    <property type="entry name" value="HD-domain/PDEase-like"/>
    <property type="match status" value="1"/>
</dbReference>
<gene>
    <name evidence="1" type="ORF">CASFOL_002447</name>
</gene>
<evidence type="ECO:0000313" key="1">
    <source>
        <dbReference type="EMBL" id="KAL3652766.1"/>
    </source>
</evidence>
<evidence type="ECO:0000313" key="2">
    <source>
        <dbReference type="Proteomes" id="UP001632038"/>
    </source>
</evidence>
<dbReference type="EMBL" id="JAVIJP010000005">
    <property type="protein sequence ID" value="KAL3652766.1"/>
    <property type="molecule type" value="Genomic_DNA"/>
</dbReference>
<comment type="caution">
    <text evidence="1">The sequence shown here is derived from an EMBL/GenBank/DDBJ whole genome shotgun (WGS) entry which is preliminary data.</text>
</comment>
<dbReference type="Gene3D" id="1.10.3210.10">
    <property type="entry name" value="Hypothetical protein af1432"/>
    <property type="match status" value="1"/>
</dbReference>
<organism evidence="1 2">
    <name type="scientific">Castilleja foliolosa</name>
    <dbReference type="NCBI Taxonomy" id="1961234"/>
    <lineage>
        <taxon>Eukaryota</taxon>
        <taxon>Viridiplantae</taxon>
        <taxon>Streptophyta</taxon>
        <taxon>Embryophyta</taxon>
        <taxon>Tracheophyta</taxon>
        <taxon>Spermatophyta</taxon>
        <taxon>Magnoliopsida</taxon>
        <taxon>eudicotyledons</taxon>
        <taxon>Gunneridae</taxon>
        <taxon>Pentapetalae</taxon>
        <taxon>asterids</taxon>
        <taxon>lamiids</taxon>
        <taxon>Lamiales</taxon>
        <taxon>Orobanchaceae</taxon>
        <taxon>Pedicularideae</taxon>
        <taxon>Castillejinae</taxon>
        <taxon>Castilleja</taxon>
    </lineage>
</organism>